<gene>
    <name evidence="2" type="ORF">GCM10009539_40580</name>
</gene>
<organism evidence="2 3">
    <name type="scientific">Cryptosporangium japonicum</name>
    <dbReference type="NCBI Taxonomy" id="80872"/>
    <lineage>
        <taxon>Bacteria</taxon>
        <taxon>Bacillati</taxon>
        <taxon>Actinomycetota</taxon>
        <taxon>Actinomycetes</taxon>
        <taxon>Cryptosporangiales</taxon>
        <taxon>Cryptosporangiaceae</taxon>
        <taxon>Cryptosporangium</taxon>
    </lineage>
</organism>
<feature type="domain" description="N-acetyltransferase" evidence="1">
    <location>
        <begin position="112"/>
        <end position="248"/>
    </location>
</feature>
<evidence type="ECO:0000259" key="1">
    <source>
        <dbReference type="PROSITE" id="PS51186"/>
    </source>
</evidence>
<evidence type="ECO:0000313" key="2">
    <source>
        <dbReference type="EMBL" id="GAA0251327.1"/>
    </source>
</evidence>
<evidence type="ECO:0000313" key="3">
    <source>
        <dbReference type="Proteomes" id="UP001500967"/>
    </source>
</evidence>
<comment type="caution">
    <text evidence="2">The sequence shown here is derived from an EMBL/GenBank/DDBJ whole genome shotgun (WGS) entry which is preliminary data.</text>
</comment>
<dbReference type="EMBL" id="BAAAGX010000016">
    <property type="protein sequence ID" value="GAA0251327.1"/>
    <property type="molecule type" value="Genomic_DNA"/>
</dbReference>
<dbReference type="Proteomes" id="UP001500967">
    <property type="component" value="Unassembled WGS sequence"/>
</dbReference>
<name>A0ABN0UII4_9ACTN</name>
<dbReference type="CDD" id="cd04301">
    <property type="entry name" value="NAT_SF"/>
    <property type="match status" value="1"/>
</dbReference>
<sequence length="248" mass="25878">MGINVQSFAVTNLRRRPLALEVAGFVVGLEPTDPSPFLNYATPLPGTRPTPGDVAALITAFTGRGLRPRLEFAPDAAPEVEPALRRAGFTTEAEHRYLACTPDTLVVPPGPPVETPRTDEEFAAIDATLSEAFGGEFAASPEGAARLKRQQDRGGFVRFVRAPDGTCAGAAGCSAPAEGTAELAGVGTRPAFRGRGIAASVTAALTGAAFDAGAGSVWLEYGGDGSRRVYERVGYRVAGRRLYLSLTT</sequence>
<dbReference type="SUPFAM" id="SSF55729">
    <property type="entry name" value="Acyl-CoA N-acyltransferases (Nat)"/>
    <property type="match status" value="1"/>
</dbReference>
<proteinExistence type="predicted"/>
<dbReference type="RefSeq" id="WP_344650432.1">
    <property type="nucleotide sequence ID" value="NZ_BAAAGX010000016.1"/>
</dbReference>
<reference evidence="2 3" key="1">
    <citation type="journal article" date="2019" name="Int. J. Syst. Evol. Microbiol.">
        <title>The Global Catalogue of Microorganisms (GCM) 10K type strain sequencing project: providing services to taxonomists for standard genome sequencing and annotation.</title>
        <authorList>
            <consortium name="The Broad Institute Genomics Platform"/>
            <consortium name="The Broad Institute Genome Sequencing Center for Infectious Disease"/>
            <person name="Wu L."/>
            <person name="Ma J."/>
        </authorList>
    </citation>
    <scope>NUCLEOTIDE SEQUENCE [LARGE SCALE GENOMIC DNA]</scope>
    <source>
        <strain evidence="2 3">JCM 10425</strain>
    </source>
</reference>
<keyword evidence="3" id="KW-1185">Reference proteome</keyword>
<dbReference type="InterPro" id="IPR000182">
    <property type="entry name" value="GNAT_dom"/>
</dbReference>
<accession>A0ABN0UII4</accession>
<dbReference type="Gene3D" id="3.40.630.30">
    <property type="match status" value="1"/>
</dbReference>
<dbReference type="PROSITE" id="PS51186">
    <property type="entry name" value="GNAT"/>
    <property type="match status" value="1"/>
</dbReference>
<protein>
    <recommendedName>
        <fullName evidence="1">N-acetyltransferase domain-containing protein</fullName>
    </recommendedName>
</protein>
<dbReference type="InterPro" id="IPR016181">
    <property type="entry name" value="Acyl_CoA_acyltransferase"/>
</dbReference>
<dbReference type="Pfam" id="PF00583">
    <property type="entry name" value="Acetyltransf_1"/>
    <property type="match status" value="1"/>
</dbReference>